<gene>
    <name evidence="1" type="ORF">AVDCRST_MAG93-4309</name>
</gene>
<dbReference type="AlphaFoldDB" id="A0A6J4K5H1"/>
<reference evidence="1" key="1">
    <citation type="submission" date="2020-02" db="EMBL/GenBank/DDBJ databases">
        <authorList>
            <person name="Meier V. D."/>
        </authorList>
    </citation>
    <scope>NUCLEOTIDE SEQUENCE</scope>
    <source>
        <strain evidence="1">AVDCRST_MAG93</strain>
    </source>
</reference>
<feature type="non-terminal residue" evidence="1">
    <location>
        <position position="36"/>
    </location>
</feature>
<sequence>QVRGDLEQLRRLRHDAAAWGHGLPLPRASRRGKPYI</sequence>
<proteinExistence type="predicted"/>
<organism evidence="1">
    <name type="scientific">uncultured Chloroflexia bacterium</name>
    <dbReference type="NCBI Taxonomy" id="1672391"/>
    <lineage>
        <taxon>Bacteria</taxon>
        <taxon>Bacillati</taxon>
        <taxon>Chloroflexota</taxon>
        <taxon>Chloroflexia</taxon>
        <taxon>environmental samples</taxon>
    </lineage>
</organism>
<protein>
    <submittedName>
        <fullName evidence="1">Uncharacterized protein</fullName>
    </submittedName>
</protein>
<accession>A0A6J4K5H1</accession>
<feature type="non-terminal residue" evidence="1">
    <location>
        <position position="1"/>
    </location>
</feature>
<evidence type="ECO:0000313" key="1">
    <source>
        <dbReference type="EMBL" id="CAA9296731.1"/>
    </source>
</evidence>
<dbReference type="EMBL" id="CADCTR010001450">
    <property type="protein sequence ID" value="CAA9296731.1"/>
    <property type="molecule type" value="Genomic_DNA"/>
</dbReference>
<name>A0A6J4K5H1_9CHLR</name>